<evidence type="ECO:0000313" key="3">
    <source>
        <dbReference type="EMBL" id="KAF5315723.1"/>
    </source>
</evidence>
<feature type="compositionally biased region" description="Basic and acidic residues" evidence="1">
    <location>
        <begin position="341"/>
        <end position="360"/>
    </location>
</feature>
<feature type="region of interest" description="Disordered" evidence="1">
    <location>
        <begin position="207"/>
        <end position="432"/>
    </location>
</feature>
<feature type="region of interest" description="Disordered" evidence="1">
    <location>
        <begin position="484"/>
        <end position="520"/>
    </location>
</feature>
<feature type="region of interest" description="Disordered" evidence="1">
    <location>
        <begin position="457"/>
        <end position="476"/>
    </location>
</feature>
<feature type="compositionally biased region" description="Polar residues" evidence="1">
    <location>
        <begin position="623"/>
        <end position="647"/>
    </location>
</feature>
<feature type="compositionally biased region" description="Basic and acidic residues" evidence="1">
    <location>
        <begin position="663"/>
        <end position="672"/>
    </location>
</feature>
<keyword evidence="4" id="KW-1185">Reference proteome</keyword>
<organism evidence="3 4">
    <name type="scientific">Ephemerocybe angulata</name>
    <dbReference type="NCBI Taxonomy" id="980116"/>
    <lineage>
        <taxon>Eukaryota</taxon>
        <taxon>Fungi</taxon>
        <taxon>Dikarya</taxon>
        <taxon>Basidiomycota</taxon>
        <taxon>Agaricomycotina</taxon>
        <taxon>Agaricomycetes</taxon>
        <taxon>Agaricomycetidae</taxon>
        <taxon>Agaricales</taxon>
        <taxon>Agaricineae</taxon>
        <taxon>Psathyrellaceae</taxon>
        <taxon>Ephemerocybe</taxon>
    </lineage>
</organism>
<protein>
    <recommendedName>
        <fullName evidence="2">BRCT domain-containing protein</fullName>
    </recommendedName>
</protein>
<feature type="compositionally biased region" description="Basic residues" evidence="1">
    <location>
        <begin position="207"/>
        <end position="216"/>
    </location>
</feature>
<dbReference type="InterPro" id="IPR015010">
    <property type="entry name" value="TERF2IP_Myb"/>
</dbReference>
<feature type="domain" description="BRCT" evidence="2">
    <location>
        <begin position="20"/>
        <end position="102"/>
    </location>
</feature>
<feature type="compositionally biased region" description="Polar residues" evidence="1">
    <location>
        <begin position="412"/>
        <end position="427"/>
    </location>
</feature>
<feature type="compositionally biased region" description="Basic residues" evidence="1">
    <location>
        <begin position="604"/>
        <end position="614"/>
    </location>
</feature>
<feature type="compositionally biased region" description="Acidic residues" evidence="1">
    <location>
        <begin position="225"/>
        <end position="246"/>
    </location>
</feature>
<dbReference type="AlphaFoldDB" id="A0A8H5B3B2"/>
<reference evidence="3 4" key="1">
    <citation type="journal article" date="2020" name="ISME J.">
        <title>Uncovering the hidden diversity of litter-decomposition mechanisms in mushroom-forming fungi.</title>
        <authorList>
            <person name="Floudas D."/>
            <person name="Bentzer J."/>
            <person name="Ahren D."/>
            <person name="Johansson T."/>
            <person name="Persson P."/>
            <person name="Tunlid A."/>
        </authorList>
    </citation>
    <scope>NUCLEOTIDE SEQUENCE [LARGE SCALE GENOMIC DNA]</scope>
    <source>
        <strain evidence="3 4">CBS 175.51</strain>
    </source>
</reference>
<feature type="compositionally biased region" description="Polar residues" evidence="1">
    <location>
        <begin position="318"/>
        <end position="335"/>
    </location>
</feature>
<name>A0A8H5B3B2_9AGAR</name>
<dbReference type="SUPFAM" id="SSF46689">
    <property type="entry name" value="Homeodomain-like"/>
    <property type="match status" value="1"/>
</dbReference>
<feature type="region of interest" description="Disordered" evidence="1">
    <location>
        <begin position="547"/>
        <end position="694"/>
    </location>
</feature>
<sequence length="694" mass="77738">MSDAEEHPPIFIKEGTNRPLRIYLALTLSKQLRKEWNEKIELYGGKVAKVENNADVVVVSNTLSIHELQIRRNRFVASTDKKKQKVVVETSTWFNRCLDEKSCTISPPPVKGMPGPVRTEFRVSFTEEDDNHLARYITRLIPDPEAGGLTGNEFYQFLVRSGEVDPEYAWALRHPWQSWRNRYKENAATFQERVELLIPLLNPTKQHNWHRDRRLNKNQTHREEEYEDVDANAYEEEEESEDEEEQPASRFNKAKENDEDEDDNVQRQPRSAKGKGRASSRDEDDQENATFQDWESRRDPASPGLEFFAASRVFKSAGPSNSGDSGVAENQNGSSRRQRRHSFEETPKKRPRVARQERSHPIRMARRPPGFIPGGGDSSEDEHNSSDDTGEDSEDMAHSLFSEDRGEREITMGSSASGEVAVSTSFGTVPGDATGVADVVMIEDDDEGRDSEVIVVEDDSDSDKYVQEEEEEEEEDVLRLVINEDKPNGEFGTYSGNQEAPNRNVISSPSKPSSDDAQMMTQMSMPQIAYENPPIIIKKQPRRSDALLQAFHAQKAVDKEKIRPRPSLPADLAFARGIQLKKSGAGPHNGLGSMPEKPSTSAHQKTRRSSRRASAKVSSGSSTPTPINRGQTSRLEAASTASSSDGEAQSLPLPGTRAGAYMRRLEEAEKHTPYTPPSGTRAASYLQKQAEQQG</sequence>
<dbReference type="InterPro" id="IPR009057">
    <property type="entry name" value="Homeodomain-like_sf"/>
</dbReference>
<dbReference type="CDD" id="cd11655">
    <property type="entry name" value="rap1_myb-like"/>
    <property type="match status" value="1"/>
</dbReference>
<evidence type="ECO:0000256" key="1">
    <source>
        <dbReference type="SAM" id="MobiDB-lite"/>
    </source>
</evidence>
<dbReference type="Gene3D" id="1.10.10.60">
    <property type="entry name" value="Homeodomain-like"/>
    <property type="match status" value="1"/>
</dbReference>
<dbReference type="Pfam" id="PF08914">
    <property type="entry name" value="Myb_Rap1"/>
    <property type="match status" value="1"/>
</dbReference>
<feature type="compositionally biased region" description="Polar residues" evidence="1">
    <location>
        <begin position="494"/>
        <end position="520"/>
    </location>
</feature>
<dbReference type="Proteomes" id="UP000541558">
    <property type="component" value="Unassembled WGS sequence"/>
</dbReference>
<dbReference type="PROSITE" id="PS50172">
    <property type="entry name" value="BRCT"/>
    <property type="match status" value="1"/>
</dbReference>
<gene>
    <name evidence="3" type="ORF">D9611_004862</name>
</gene>
<feature type="compositionally biased region" description="Basic and acidic residues" evidence="1">
    <location>
        <begin position="395"/>
        <end position="410"/>
    </location>
</feature>
<accession>A0A8H5B3B2</accession>
<proteinExistence type="predicted"/>
<evidence type="ECO:0000313" key="4">
    <source>
        <dbReference type="Proteomes" id="UP000541558"/>
    </source>
</evidence>
<dbReference type="EMBL" id="JAACJK010000220">
    <property type="protein sequence ID" value="KAF5315723.1"/>
    <property type="molecule type" value="Genomic_DNA"/>
</dbReference>
<evidence type="ECO:0000259" key="2">
    <source>
        <dbReference type="PROSITE" id="PS50172"/>
    </source>
</evidence>
<dbReference type="InterPro" id="IPR001357">
    <property type="entry name" value="BRCT_dom"/>
</dbReference>
<dbReference type="OrthoDB" id="435460at2759"/>
<comment type="caution">
    <text evidence="3">The sequence shown here is derived from an EMBL/GenBank/DDBJ whole genome shotgun (WGS) entry which is preliminary data.</text>
</comment>